<gene>
    <name evidence="3" type="primary">cheD</name>
    <name evidence="4" type="ORF">OOT00_02070</name>
</gene>
<dbReference type="CDD" id="cd16352">
    <property type="entry name" value="CheD"/>
    <property type="match status" value="1"/>
</dbReference>
<comment type="similarity">
    <text evidence="3">Belongs to the CheD family.</text>
</comment>
<dbReference type="PANTHER" id="PTHR35147">
    <property type="entry name" value="CHEMORECEPTOR GLUTAMINE DEAMIDASE CHED-RELATED"/>
    <property type="match status" value="1"/>
</dbReference>
<dbReference type="Gene3D" id="3.30.1330.200">
    <property type="match status" value="1"/>
</dbReference>
<dbReference type="SUPFAM" id="SSF64438">
    <property type="entry name" value="CNF1/YfiH-like putative cysteine hydrolases"/>
    <property type="match status" value="1"/>
</dbReference>
<sequence length="170" mass="18481">MVHNPEMLPGYLLQPGFLFIPDEGTVISTVLGSCVAVALFDRKNQKGGMNHFLYPQAPDPSRATTLYGNVSTAALIHCFIKSHSQKVDLEAMIFGGASPPSIPEAQAIAKNNISTALALLQKAEIPISVNDTGGTKGRKIIFDTLSGESVVYRVERLRSGDWYPYKGMRE</sequence>
<dbReference type="RefSeq" id="WP_265423629.1">
    <property type="nucleotide sequence ID" value="NZ_JAPFPW010000001.1"/>
</dbReference>
<evidence type="ECO:0000256" key="1">
    <source>
        <dbReference type="ARBA" id="ARBA00022500"/>
    </source>
</evidence>
<dbReference type="InterPro" id="IPR005659">
    <property type="entry name" value="Chemorcpt_Glu_NH3ase_CheD"/>
</dbReference>
<keyword evidence="5" id="KW-1185">Reference proteome</keyword>
<accession>A0ABT3N5P1</accession>
<dbReference type="EC" id="3.5.1.44" evidence="3"/>
<comment type="caution">
    <text evidence="4">The sequence shown here is derived from an EMBL/GenBank/DDBJ whole genome shotgun (WGS) entry which is preliminary data.</text>
</comment>
<keyword evidence="2 3" id="KW-0378">Hydrolase</keyword>
<dbReference type="EMBL" id="JAPFPW010000001">
    <property type="protein sequence ID" value="MCW7752770.1"/>
    <property type="molecule type" value="Genomic_DNA"/>
</dbReference>
<dbReference type="InterPro" id="IPR038592">
    <property type="entry name" value="CheD-like_sf"/>
</dbReference>
<dbReference type="PANTHER" id="PTHR35147:SF3">
    <property type="entry name" value="CHEMORECEPTOR GLUTAMINE DEAMIDASE CHED 1-RELATED"/>
    <property type="match status" value="1"/>
</dbReference>
<dbReference type="Pfam" id="PF03975">
    <property type="entry name" value="CheD"/>
    <property type="match status" value="1"/>
</dbReference>
<dbReference type="InterPro" id="IPR011324">
    <property type="entry name" value="Cytotoxic_necrot_fac-like_cat"/>
</dbReference>
<dbReference type="HAMAP" id="MF_01440">
    <property type="entry name" value="CheD"/>
    <property type="match status" value="1"/>
</dbReference>
<dbReference type="Proteomes" id="UP001209681">
    <property type="component" value="Unassembled WGS sequence"/>
</dbReference>
<protein>
    <recommendedName>
        <fullName evidence="3">Probable chemoreceptor glutamine deamidase CheD</fullName>
        <ecNumber evidence="3">3.5.1.44</ecNumber>
    </recommendedName>
</protein>
<evidence type="ECO:0000313" key="4">
    <source>
        <dbReference type="EMBL" id="MCW7752770.1"/>
    </source>
</evidence>
<proteinExistence type="inferred from homology"/>
<keyword evidence="1 3" id="KW-0145">Chemotaxis</keyword>
<comment type="catalytic activity">
    <reaction evidence="3">
        <text>L-glutaminyl-[protein] + H2O = L-glutamyl-[protein] + NH4(+)</text>
        <dbReference type="Rhea" id="RHEA:16441"/>
        <dbReference type="Rhea" id="RHEA-COMP:10207"/>
        <dbReference type="Rhea" id="RHEA-COMP:10208"/>
        <dbReference type="ChEBI" id="CHEBI:15377"/>
        <dbReference type="ChEBI" id="CHEBI:28938"/>
        <dbReference type="ChEBI" id="CHEBI:29973"/>
        <dbReference type="ChEBI" id="CHEBI:30011"/>
        <dbReference type="EC" id="3.5.1.44"/>
    </reaction>
</comment>
<name>A0ABT3N5P1_9BACT</name>
<reference evidence="4 5" key="1">
    <citation type="submission" date="2022-11" db="EMBL/GenBank/DDBJ databases">
        <title>Desulfobotulus tamanensis H1 sp. nov. - anaerobic, alkaliphilic, sulphate reducing bacterium isolated from terrestrial mud volcano.</title>
        <authorList>
            <person name="Frolova A."/>
            <person name="Merkel A.Y."/>
            <person name="Slobodkin A.I."/>
        </authorList>
    </citation>
    <scope>NUCLEOTIDE SEQUENCE [LARGE SCALE GENOMIC DNA]</scope>
    <source>
        <strain evidence="4 5">H1</strain>
    </source>
</reference>
<evidence type="ECO:0000313" key="5">
    <source>
        <dbReference type="Proteomes" id="UP001209681"/>
    </source>
</evidence>
<comment type="function">
    <text evidence="3">Probably deamidates glutamine residues to glutamate on methyl-accepting chemotaxis receptors (MCPs), playing an important role in chemotaxis.</text>
</comment>
<evidence type="ECO:0000256" key="2">
    <source>
        <dbReference type="ARBA" id="ARBA00022801"/>
    </source>
</evidence>
<evidence type="ECO:0000256" key="3">
    <source>
        <dbReference type="HAMAP-Rule" id="MF_01440"/>
    </source>
</evidence>
<organism evidence="4 5">
    <name type="scientific">Desulfobotulus pelophilus</name>
    <dbReference type="NCBI Taxonomy" id="2823377"/>
    <lineage>
        <taxon>Bacteria</taxon>
        <taxon>Pseudomonadati</taxon>
        <taxon>Thermodesulfobacteriota</taxon>
        <taxon>Desulfobacteria</taxon>
        <taxon>Desulfobacterales</taxon>
        <taxon>Desulfobacteraceae</taxon>
        <taxon>Desulfobotulus</taxon>
    </lineage>
</organism>